<name>A0A8T2TRT4_CERRI</name>
<dbReference type="Pfam" id="PF24626">
    <property type="entry name" value="SH3_Tf2-1"/>
    <property type="match status" value="1"/>
</dbReference>
<protein>
    <recommendedName>
        <fullName evidence="1">Chromo domain-containing protein</fullName>
    </recommendedName>
</protein>
<keyword evidence="3" id="KW-1185">Reference proteome</keyword>
<comment type="caution">
    <text evidence="2">The sequence shown here is derived from an EMBL/GenBank/DDBJ whole genome shotgun (WGS) entry which is preliminary data.</text>
</comment>
<reference evidence="2" key="1">
    <citation type="submission" date="2021-08" db="EMBL/GenBank/DDBJ databases">
        <title>WGS assembly of Ceratopteris richardii.</title>
        <authorList>
            <person name="Marchant D.B."/>
            <person name="Chen G."/>
            <person name="Jenkins J."/>
            <person name="Shu S."/>
            <person name="Leebens-Mack J."/>
            <person name="Grimwood J."/>
            <person name="Schmutz J."/>
            <person name="Soltis P."/>
            <person name="Soltis D."/>
            <person name="Chen Z.-H."/>
        </authorList>
    </citation>
    <scope>NUCLEOTIDE SEQUENCE</scope>
    <source>
        <strain evidence="2">Whitten #5841</strain>
        <tissue evidence="2">Leaf</tissue>
    </source>
</reference>
<evidence type="ECO:0000259" key="1">
    <source>
        <dbReference type="PROSITE" id="PS50013"/>
    </source>
</evidence>
<gene>
    <name evidence="2" type="ORF">KP509_11G009700</name>
</gene>
<dbReference type="InterPro" id="IPR000953">
    <property type="entry name" value="Chromo/chromo_shadow_dom"/>
</dbReference>
<evidence type="ECO:0000313" key="3">
    <source>
        <dbReference type="Proteomes" id="UP000825935"/>
    </source>
</evidence>
<proteinExistence type="predicted"/>
<evidence type="ECO:0000313" key="2">
    <source>
        <dbReference type="EMBL" id="KAH7424456.1"/>
    </source>
</evidence>
<dbReference type="AlphaFoldDB" id="A0A8T2TRT4"/>
<organism evidence="2 3">
    <name type="scientific">Ceratopteris richardii</name>
    <name type="common">Triangle waterfern</name>
    <dbReference type="NCBI Taxonomy" id="49495"/>
    <lineage>
        <taxon>Eukaryota</taxon>
        <taxon>Viridiplantae</taxon>
        <taxon>Streptophyta</taxon>
        <taxon>Embryophyta</taxon>
        <taxon>Tracheophyta</taxon>
        <taxon>Polypodiopsida</taxon>
        <taxon>Polypodiidae</taxon>
        <taxon>Polypodiales</taxon>
        <taxon>Pteridineae</taxon>
        <taxon>Pteridaceae</taxon>
        <taxon>Parkerioideae</taxon>
        <taxon>Ceratopteris</taxon>
    </lineage>
</organism>
<dbReference type="PANTHER" id="PTHR46148">
    <property type="entry name" value="CHROMO DOMAIN-CONTAINING PROTEIN"/>
    <property type="match status" value="1"/>
</dbReference>
<accession>A0A8T2TRT4</accession>
<dbReference type="PROSITE" id="PS50013">
    <property type="entry name" value="CHROMO_2"/>
    <property type="match status" value="1"/>
</dbReference>
<dbReference type="InterPro" id="IPR016197">
    <property type="entry name" value="Chromo-like_dom_sf"/>
</dbReference>
<feature type="domain" description="Chromo" evidence="1">
    <location>
        <begin position="95"/>
        <end position="136"/>
    </location>
</feature>
<dbReference type="EMBL" id="CM035416">
    <property type="protein sequence ID" value="KAH7424456.1"/>
    <property type="molecule type" value="Genomic_DNA"/>
</dbReference>
<dbReference type="Proteomes" id="UP000825935">
    <property type="component" value="Chromosome 11"/>
</dbReference>
<dbReference type="InterPro" id="IPR056924">
    <property type="entry name" value="SH3_Tf2-1"/>
</dbReference>
<sequence>MQANLKITQFNLQQVVERMKAFVNQRHTPRMFQEGDHVFFTIIKKISDVAYNLQFPDDCKVHPIFHVSKLRTYISRDESCVDSLVALEDRTSQPYVLFQVLDKRERKLWNCSIQEYLVTWTNCPLTDANWESEALI</sequence>
<dbReference type="SUPFAM" id="SSF54160">
    <property type="entry name" value="Chromo domain-like"/>
    <property type="match status" value="1"/>
</dbReference>
<dbReference type="PANTHER" id="PTHR46148:SF52">
    <property type="entry name" value="OS04G0603800 PROTEIN"/>
    <property type="match status" value="1"/>
</dbReference>